<evidence type="ECO:0000313" key="1">
    <source>
        <dbReference type="EMBL" id="KAI3368239.1"/>
    </source>
</evidence>
<gene>
    <name evidence="1" type="ORF">L3Q82_007960</name>
</gene>
<keyword evidence="2" id="KW-1185">Reference proteome</keyword>
<reference evidence="1" key="1">
    <citation type="submission" date="2022-04" db="EMBL/GenBank/DDBJ databases">
        <title>Jade perch genome.</title>
        <authorList>
            <person name="Chao B."/>
        </authorList>
    </citation>
    <scope>NUCLEOTIDE SEQUENCE</scope>
    <source>
        <strain evidence="1">CB-2022</strain>
    </source>
</reference>
<sequence length="161" mass="18063">MLDLMWLECVSSSCKQDEGIDAMDWPARSPDLNPIEHIWDIMSRSIHQRHVAPQTVQELADADALVQVWEEIPQETIRHLIRSMPRRCRGRVPSMPSSVRLKRSTGFPRGCCFEVLPSHLMDLIKTLFQGPVHAQGVPSHLASALPPPARCPEADGPLFLA</sequence>
<name>A0ACB8WKA9_9TELE</name>
<evidence type="ECO:0000313" key="2">
    <source>
        <dbReference type="Proteomes" id="UP000831701"/>
    </source>
</evidence>
<comment type="caution">
    <text evidence="1">The sequence shown here is derived from an EMBL/GenBank/DDBJ whole genome shotgun (WGS) entry which is preliminary data.</text>
</comment>
<protein>
    <submittedName>
        <fullName evidence="1">Uncharacterized protein</fullName>
    </submittedName>
</protein>
<proteinExistence type="predicted"/>
<dbReference type="EMBL" id="CM041538">
    <property type="protein sequence ID" value="KAI3368239.1"/>
    <property type="molecule type" value="Genomic_DNA"/>
</dbReference>
<accession>A0ACB8WKA9</accession>
<organism evidence="1 2">
    <name type="scientific">Scortum barcoo</name>
    <name type="common">barcoo grunter</name>
    <dbReference type="NCBI Taxonomy" id="214431"/>
    <lineage>
        <taxon>Eukaryota</taxon>
        <taxon>Metazoa</taxon>
        <taxon>Chordata</taxon>
        <taxon>Craniata</taxon>
        <taxon>Vertebrata</taxon>
        <taxon>Euteleostomi</taxon>
        <taxon>Actinopterygii</taxon>
        <taxon>Neopterygii</taxon>
        <taxon>Teleostei</taxon>
        <taxon>Neoteleostei</taxon>
        <taxon>Acanthomorphata</taxon>
        <taxon>Eupercaria</taxon>
        <taxon>Centrarchiformes</taxon>
        <taxon>Terapontoidei</taxon>
        <taxon>Terapontidae</taxon>
        <taxon>Scortum</taxon>
    </lineage>
</organism>
<dbReference type="Proteomes" id="UP000831701">
    <property type="component" value="Chromosome 8"/>
</dbReference>